<dbReference type="RefSeq" id="XP_023460881.1">
    <property type="nucleotide sequence ID" value="XM_023610064.1"/>
</dbReference>
<dbReference type="Proteomes" id="UP000242254">
    <property type="component" value="Unassembled WGS sequence"/>
</dbReference>
<evidence type="ECO:0000313" key="1">
    <source>
        <dbReference type="EMBL" id="PHZ07173.1"/>
    </source>
</evidence>
<protein>
    <submittedName>
        <fullName evidence="1">Uncharacterized protein</fullName>
    </submittedName>
</protein>
<sequence length="237" mass="27452">EDYKVKFWSFILEEFFGSSSVTIKCRLCFKHKIINHIQLNNTRWDTVPNSFRSLDTEPNLDLRVISSPSTARLDDFDKQCKVAKVHLDKLKLVLVAKHHLNYYHKKMKTDNILIPFMLIIGFDCQLLGLRLIQPKLYCLDNIGTFSFPINKKHIKEGAIEDIVNILTFARVYVIFQTVQAIELKNKINNLERTKHISKLAKDLRSTSGRDAWCTDVIWPSDQVIPGFAGEEKAEDNE</sequence>
<reference evidence="1 2" key="1">
    <citation type="journal article" date="2016" name="Proc. Natl. Acad. Sci. U.S.A.">
        <title>Lipid metabolic changes in an early divergent fungus govern the establishment of a mutualistic symbiosis with endobacteria.</title>
        <authorList>
            <person name="Lastovetsky O.A."/>
            <person name="Gaspar M.L."/>
            <person name="Mondo S.J."/>
            <person name="LaButti K.M."/>
            <person name="Sandor L."/>
            <person name="Grigoriev I.V."/>
            <person name="Henry S.A."/>
            <person name="Pawlowska T.E."/>
        </authorList>
    </citation>
    <scope>NUCLEOTIDE SEQUENCE [LARGE SCALE GENOMIC DNA]</scope>
    <source>
        <strain evidence="1 2">ATCC 52813</strain>
    </source>
</reference>
<gene>
    <name evidence="1" type="ORF">RHIMIDRAFT_244380</name>
</gene>
<keyword evidence="2" id="KW-1185">Reference proteome</keyword>
<dbReference type="GeneID" id="35441054"/>
<dbReference type="AlphaFoldDB" id="A0A2G4SEF5"/>
<proteinExistence type="predicted"/>
<organism evidence="1 2">
    <name type="scientific">Rhizopus microsporus ATCC 52813</name>
    <dbReference type="NCBI Taxonomy" id="1340429"/>
    <lineage>
        <taxon>Eukaryota</taxon>
        <taxon>Fungi</taxon>
        <taxon>Fungi incertae sedis</taxon>
        <taxon>Mucoromycota</taxon>
        <taxon>Mucoromycotina</taxon>
        <taxon>Mucoromycetes</taxon>
        <taxon>Mucorales</taxon>
        <taxon>Mucorineae</taxon>
        <taxon>Rhizopodaceae</taxon>
        <taxon>Rhizopus</taxon>
    </lineage>
</organism>
<evidence type="ECO:0000313" key="2">
    <source>
        <dbReference type="Proteomes" id="UP000242254"/>
    </source>
</evidence>
<name>A0A2G4SEF5_RHIZD</name>
<dbReference type="EMBL" id="KZ303944">
    <property type="protein sequence ID" value="PHZ07173.1"/>
    <property type="molecule type" value="Genomic_DNA"/>
</dbReference>
<accession>A0A2G4SEF5</accession>
<feature type="non-terminal residue" evidence="1">
    <location>
        <position position="1"/>
    </location>
</feature>